<dbReference type="EMBL" id="CAIIXF020000012">
    <property type="protein sequence ID" value="CAH1802200.1"/>
    <property type="molecule type" value="Genomic_DNA"/>
</dbReference>
<reference evidence="1" key="1">
    <citation type="submission" date="2022-03" db="EMBL/GenBank/DDBJ databases">
        <authorList>
            <person name="Martin C."/>
        </authorList>
    </citation>
    <scope>NUCLEOTIDE SEQUENCE</scope>
</reference>
<sequence length="262" mass="29274">MAATSPIVTLWVKSEPFSFGALPVAPHPRLSVHNIKKIVTYAKTKGHLGFPKLSYSVWKHIACNKLQLSDDIAWLYFQTCDLVSNSSSEQWPDWDKQYSKASNPVEIEQCRNGVTVDTLKFVLFLFIQHLHKISLRSSLVVEEWPMRAKSPDLEGRNTPTGSKTMDEHSHLTFVMNHLNDIMELLVEPGMSSSYDNKDKQRFSSGNLPGDSYGGSASVNDLNLSIEAMEALGFIISGSIDRNRSSKPLHEIALLQQIQAKSG</sequence>
<name>A0A8J1XNT5_OWEFU</name>
<proteinExistence type="predicted"/>
<dbReference type="GO" id="GO:0051661">
    <property type="term" value="P:maintenance of centrosome location"/>
    <property type="evidence" value="ECO:0007669"/>
    <property type="project" value="TreeGrafter"/>
</dbReference>
<dbReference type="PANTHER" id="PTHR16052:SF0">
    <property type="entry name" value="TBCC DOMAIN-CONTAINING PROTEIN 1"/>
    <property type="match status" value="1"/>
</dbReference>
<organism evidence="1 2">
    <name type="scientific">Owenia fusiformis</name>
    <name type="common">Polychaete worm</name>
    <dbReference type="NCBI Taxonomy" id="6347"/>
    <lineage>
        <taxon>Eukaryota</taxon>
        <taxon>Metazoa</taxon>
        <taxon>Spiralia</taxon>
        <taxon>Lophotrochozoa</taxon>
        <taxon>Annelida</taxon>
        <taxon>Polychaeta</taxon>
        <taxon>Sedentaria</taxon>
        <taxon>Canalipalpata</taxon>
        <taxon>Sabellida</taxon>
        <taxon>Oweniida</taxon>
        <taxon>Oweniidae</taxon>
        <taxon>Owenia</taxon>
    </lineage>
</organism>
<gene>
    <name evidence="1" type="ORF">OFUS_LOCUS25909</name>
</gene>
<dbReference type="GO" id="GO:0051684">
    <property type="term" value="P:maintenance of Golgi location"/>
    <property type="evidence" value="ECO:0007669"/>
    <property type="project" value="TreeGrafter"/>
</dbReference>
<dbReference type="OrthoDB" id="425344at2759"/>
<dbReference type="AlphaFoldDB" id="A0A8J1XNT5"/>
<keyword evidence="2" id="KW-1185">Reference proteome</keyword>
<dbReference type="Proteomes" id="UP000749559">
    <property type="component" value="Unassembled WGS sequence"/>
</dbReference>
<dbReference type="GO" id="GO:0031616">
    <property type="term" value="C:spindle pole centrosome"/>
    <property type="evidence" value="ECO:0007669"/>
    <property type="project" value="TreeGrafter"/>
</dbReference>
<comment type="caution">
    <text evidence="1">The sequence shown here is derived from an EMBL/GenBank/DDBJ whole genome shotgun (WGS) entry which is preliminary data.</text>
</comment>
<dbReference type="PANTHER" id="PTHR16052">
    <property type="entry name" value="TBCC DOMAIN-CONTAINING PROTEIN 1"/>
    <property type="match status" value="1"/>
</dbReference>
<dbReference type="InterPro" id="IPR039589">
    <property type="entry name" value="TBCC1"/>
</dbReference>
<feature type="non-terminal residue" evidence="1">
    <location>
        <position position="262"/>
    </location>
</feature>
<accession>A0A8J1XNT5</accession>
<evidence type="ECO:0000313" key="1">
    <source>
        <dbReference type="EMBL" id="CAH1802200.1"/>
    </source>
</evidence>
<protein>
    <submittedName>
        <fullName evidence="1">Uncharacterized protein</fullName>
    </submittedName>
</protein>
<evidence type="ECO:0000313" key="2">
    <source>
        <dbReference type="Proteomes" id="UP000749559"/>
    </source>
</evidence>